<keyword evidence="3" id="KW-1185">Reference proteome</keyword>
<evidence type="ECO:0000256" key="1">
    <source>
        <dbReference type="SAM" id="Phobius"/>
    </source>
</evidence>
<dbReference type="EMBL" id="QOVM01000001">
    <property type="protein sequence ID" value="RXG24423.1"/>
    <property type="molecule type" value="Genomic_DNA"/>
</dbReference>
<accession>A0A4Q0PC85</accession>
<reference evidence="2 3" key="1">
    <citation type="submission" date="2018-07" db="EMBL/GenBank/DDBJ databases">
        <title>Leeuwenhoekiella genomics.</title>
        <authorList>
            <person name="Tahon G."/>
            <person name="Willems A."/>
        </authorList>
    </citation>
    <scope>NUCLEOTIDE SEQUENCE [LARGE SCALE GENOMIC DNA]</scope>
    <source>
        <strain evidence="2 3">LMG 22550</strain>
    </source>
</reference>
<dbReference type="AlphaFoldDB" id="A0A4Q0PC85"/>
<dbReference type="RefSeq" id="WP_128756165.1">
    <property type="nucleotide sequence ID" value="NZ_QOVM01000001.1"/>
</dbReference>
<dbReference type="Proteomes" id="UP000289238">
    <property type="component" value="Unassembled WGS sequence"/>
</dbReference>
<gene>
    <name evidence="2" type="ORF">DSM00_211</name>
</gene>
<evidence type="ECO:0000313" key="3">
    <source>
        <dbReference type="Proteomes" id="UP000289238"/>
    </source>
</evidence>
<feature type="transmembrane region" description="Helical" evidence="1">
    <location>
        <begin position="16"/>
        <end position="37"/>
    </location>
</feature>
<comment type="caution">
    <text evidence="2">The sequence shown here is derived from an EMBL/GenBank/DDBJ whole genome shotgun (WGS) entry which is preliminary data.</text>
</comment>
<feature type="transmembrane region" description="Helical" evidence="1">
    <location>
        <begin position="43"/>
        <end position="64"/>
    </location>
</feature>
<sequence>MKHSFYTKSKKEQNQILIKIGIGTFVIVLTLILVLVFLELYSLSFLILVISLSMVAPFFDVPFLKRSGKLIYYSPLFITEKPKGGILKIHGGTLFDYYFVIEKSMNGKQRTNFIIQQYLEGLLALMETYKVDSTIKLVGTSYILNTRTAEKMGFKIVKTDLFQKFILAYNYFNILISNSIAKDKLSFPNINETKTFEAEFSDLLAHKEYIEKLNHKLAYKMSNKGKSHA</sequence>
<dbReference type="OrthoDB" id="981982at2"/>
<keyword evidence="1" id="KW-0812">Transmembrane</keyword>
<protein>
    <submittedName>
        <fullName evidence="2">Uncharacterized protein</fullName>
    </submittedName>
</protein>
<proteinExistence type="predicted"/>
<keyword evidence="1" id="KW-1133">Transmembrane helix</keyword>
<organism evidence="2 3">
    <name type="scientific">Leeuwenhoekiella aequorea</name>
    <dbReference type="NCBI Taxonomy" id="283736"/>
    <lineage>
        <taxon>Bacteria</taxon>
        <taxon>Pseudomonadati</taxon>
        <taxon>Bacteroidota</taxon>
        <taxon>Flavobacteriia</taxon>
        <taxon>Flavobacteriales</taxon>
        <taxon>Flavobacteriaceae</taxon>
        <taxon>Leeuwenhoekiella</taxon>
    </lineage>
</organism>
<name>A0A4Q0PC85_9FLAO</name>
<keyword evidence="1" id="KW-0472">Membrane</keyword>
<evidence type="ECO:0000313" key="2">
    <source>
        <dbReference type="EMBL" id="RXG24423.1"/>
    </source>
</evidence>